<dbReference type="AlphaFoldDB" id="A0A9P9DNA1"/>
<accession>A0A9P9DNA1</accession>
<keyword evidence="2" id="KW-1185">Reference proteome</keyword>
<gene>
    <name evidence="1" type="ORF">B0J11DRAFT_321776</name>
</gene>
<name>A0A9P9DNA1_9PLEO</name>
<organism evidence="1 2">
    <name type="scientific">Dendryphion nanum</name>
    <dbReference type="NCBI Taxonomy" id="256645"/>
    <lineage>
        <taxon>Eukaryota</taxon>
        <taxon>Fungi</taxon>
        <taxon>Dikarya</taxon>
        <taxon>Ascomycota</taxon>
        <taxon>Pezizomycotina</taxon>
        <taxon>Dothideomycetes</taxon>
        <taxon>Pleosporomycetidae</taxon>
        <taxon>Pleosporales</taxon>
        <taxon>Torulaceae</taxon>
        <taxon>Dendryphion</taxon>
    </lineage>
</organism>
<dbReference type="EMBL" id="JAGMWT010000008">
    <property type="protein sequence ID" value="KAH7123795.1"/>
    <property type="molecule type" value="Genomic_DNA"/>
</dbReference>
<reference evidence="1" key="1">
    <citation type="journal article" date="2021" name="Nat. Commun.">
        <title>Genetic determinants of endophytism in the Arabidopsis root mycobiome.</title>
        <authorList>
            <person name="Mesny F."/>
            <person name="Miyauchi S."/>
            <person name="Thiergart T."/>
            <person name="Pickel B."/>
            <person name="Atanasova L."/>
            <person name="Karlsson M."/>
            <person name="Huettel B."/>
            <person name="Barry K.W."/>
            <person name="Haridas S."/>
            <person name="Chen C."/>
            <person name="Bauer D."/>
            <person name="Andreopoulos W."/>
            <person name="Pangilinan J."/>
            <person name="LaButti K."/>
            <person name="Riley R."/>
            <person name="Lipzen A."/>
            <person name="Clum A."/>
            <person name="Drula E."/>
            <person name="Henrissat B."/>
            <person name="Kohler A."/>
            <person name="Grigoriev I.V."/>
            <person name="Martin F.M."/>
            <person name="Hacquard S."/>
        </authorList>
    </citation>
    <scope>NUCLEOTIDE SEQUENCE</scope>
    <source>
        <strain evidence="1">MPI-CAGE-CH-0243</strain>
    </source>
</reference>
<dbReference type="Proteomes" id="UP000700596">
    <property type="component" value="Unassembled WGS sequence"/>
</dbReference>
<sequence>MSGTVVSAAWPCRANNATGWLIEAAFAFSLQVAVVAGEESSRGRWSSDLGRKYRGRGGAPCDDLMHDADRAILATVSPANP</sequence>
<protein>
    <submittedName>
        <fullName evidence="1">Uncharacterized protein</fullName>
    </submittedName>
</protein>
<proteinExistence type="predicted"/>
<evidence type="ECO:0000313" key="2">
    <source>
        <dbReference type="Proteomes" id="UP000700596"/>
    </source>
</evidence>
<comment type="caution">
    <text evidence="1">The sequence shown here is derived from an EMBL/GenBank/DDBJ whole genome shotgun (WGS) entry which is preliminary data.</text>
</comment>
<evidence type="ECO:0000313" key="1">
    <source>
        <dbReference type="EMBL" id="KAH7123795.1"/>
    </source>
</evidence>